<evidence type="ECO:0000313" key="2">
    <source>
        <dbReference type="EMBL" id="RBP03440.1"/>
    </source>
</evidence>
<dbReference type="PANTHER" id="PTHR13538:SF4">
    <property type="entry name" value="N-ALPHA-ACETYLTRANSFERASE 80"/>
    <property type="match status" value="1"/>
</dbReference>
<protein>
    <submittedName>
        <fullName evidence="2">Acetyltransferase (GNAT) family protein</fullName>
    </submittedName>
</protein>
<evidence type="ECO:0000259" key="1">
    <source>
        <dbReference type="PROSITE" id="PS51186"/>
    </source>
</evidence>
<dbReference type="AlphaFoldDB" id="A0A366EP36"/>
<comment type="caution">
    <text evidence="2">The sequence shown here is derived from an EMBL/GenBank/DDBJ whole genome shotgun (WGS) entry which is preliminary data.</text>
</comment>
<dbReference type="CDD" id="cd04301">
    <property type="entry name" value="NAT_SF"/>
    <property type="match status" value="1"/>
</dbReference>
<organism evidence="2 3">
    <name type="scientific">Rossellomorea aquimaris</name>
    <dbReference type="NCBI Taxonomy" id="189382"/>
    <lineage>
        <taxon>Bacteria</taxon>
        <taxon>Bacillati</taxon>
        <taxon>Bacillota</taxon>
        <taxon>Bacilli</taxon>
        <taxon>Bacillales</taxon>
        <taxon>Bacillaceae</taxon>
        <taxon>Rossellomorea</taxon>
    </lineage>
</organism>
<dbReference type="InterPro" id="IPR000182">
    <property type="entry name" value="GNAT_dom"/>
</dbReference>
<reference evidence="2 3" key="1">
    <citation type="submission" date="2018-06" db="EMBL/GenBank/DDBJ databases">
        <title>Freshwater and sediment microbial communities from various areas in North America, analyzing microbe dynamics in response to fracking.</title>
        <authorList>
            <person name="Lamendella R."/>
        </authorList>
    </citation>
    <scope>NUCLEOTIDE SEQUENCE [LARGE SCALE GENOMIC DNA]</scope>
    <source>
        <strain evidence="2 3">97B</strain>
    </source>
</reference>
<dbReference type="GO" id="GO:0005737">
    <property type="term" value="C:cytoplasm"/>
    <property type="evidence" value="ECO:0007669"/>
    <property type="project" value="TreeGrafter"/>
</dbReference>
<dbReference type="PANTHER" id="PTHR13538">
    <property type="entry name" value="N-ACETYLTRANSFERASE 6"/>
    <property type="match status" value="1"/>
</dbReference>
<dbReference type="GO" id="GO:0008080">
    <property type="term" value="F:N-acetyltransferase activity"/>
    <property type="evidence" value="ECO:0007669"/>
    <property type="project" value="InterPro"/>
</dbReference>
<keyword evidence="2" id="KW-0808">Transferase</keyword>
<name>A0A366EP36_9BACI</name>
<gene>
    <name evidence="2" type="ORF">DET59_109134</name>
</gene>
<dbReference type="GO" id="GO:1905502">
    <property type="term" value="F:acetyl-CoA binding"/>
    <property type="evidence" value="ECO:0007669"/>
    <property type="project" value="TreeGrafter"/>
</dbReference>
<dbReference type="OrthoDB" id="9789053at2"/>
<feature type="domain" description="N-acetyltransferase" evidence="1">
    <location>
        <begin position="1"/>
        <end position="151"/>
    </location>
</feature>
<dbReference type="InterPro" id="IPR039840">
    <property type="entry name" value="NAA80"/>
</dbReference>
<dbReference type="Proteomes" id="UP000252118">
    <property type="component" value="Unassembled WGS sequence"/>
</dbReference>
<evidence type="ECO:0000313" key="3">
    <source>
        <dbReference type="Proteomes" id="UP000252118"/>
    </source>
</evidence>
<dbReference type="Gene3D" id="3.40.630.30">
    <property type="match status" value="1"/>
</dbReference>
<dbReference type="PROSITE" id="PS51186">
    <property type="entry name" value="GNAT"/>
    <property type="match status" value="1"/>
</dbReference>
<dbReference type="EMBL" id="QNRJ01000009">
    <property type="protein sequence ID" value="RBP03440.1"/>
    <property type="molecule type" value="Genomic_DNA"/>
</dbReference>
<dbReference type="InterPro" id="IPR016181">
    <property type="entry name" value="Acyl_CoA_acyltransferase"/>
</dbReference>
<sequence>MKILELQKNSSIFEEAVKAFWEQWGSEENYRFYHDCIFHSCRTEEDLPRFYIALHEGKIIGTYALLRNDLNSRQDLFPWFACLYIDPGHRGKGLGSSLLEHALREAHEKGYKHLYLTTDLEGYYEKYGWTHTTEAIGLSGGSMNVYQKATDQTS</sequence>
<dbReference type="Pfam" id="PF00583">
    <property type="entry name" value="Acetyltransf_1"/>
    <property type="match status" value="1"/>
</dbReference>
<dbReference type="SUPFAM" id="SSF55729">
    <property type="entry name" value="Acyl-CoA N-acyltransferases (Nat)"/>
    <property type="match status" value="1"/>
</dbReference>
<accession>A0A366EP36</accession>
<proteinExistence type="predicted"/>
<dbReference type="RefSeq" id="WP_113970142.1">
    <property type="nucleotide sequence ID" value="NZ_QNRJ01000009.1"/>
</dbReference>